<dbReference type="AlphaFoldDB" id="A0AA85F8Y0"/>
<keyword evidence="1" id="KW-1185">Reference proteome</keyword>
<reference evidence="2" key="2">
    <citation type="submission" date="2023-11" db="UniProtKB">
        <authorList>
            <consortium name="WormBaseParasite"/>
        </authorList>
    </citation>
    <scope>IDENTIFICATION</scope>
</reference>
<proteinExistence type="predicted"/>
<dbReference type="Proteomes" id="UP000050792">
    <property type="component" value="Unassembled WGS sequence"/>
</dbReference>
<reference evidence="1" key="1">
    <citation type="submission" date="2022-06" db="EMBL/GenBank/DDBJ databases">
        <authorList>
            <person name="Berger JAMES D."/>
            <person name="Berger JAMES D."/>
        </authorList>
    </citation>
    <scope>NUCLEOTIDE SEQUENCE [LARGE SCALE GENOMIC DNA]</scope>
</reference>
<name>A0AA85F8Y0_9TREM</name>
<sequence length="226" mass="25751">MSSIIYLYIFGQSLTNRLDANGVINIGFSSSSIGQLFISQGQSYVYRIKIRNKQSFFISLVSRAMSGHLSGLLDYDMNPVTAQYILFTSLQKLDQAKRSRGGIRLRHSLMITVTALKAKQLLWGQNQSVHENEYLSKPRLRDEEYETVHLACHVYDQPVSNQGLSEFTYLRDSNEPFFPPPIDDMMEIDSTDLANTPSKRLRQDYTFPSSPSSVPSYNEPYLVSIK</sequence>
<organism evidence="1 2">
    <name type="scientific">Schistosoma rodhaini</name>
    <dbReference type="NCBI Taxonomy" id="6188"/>
    <lineage>
        <taxon>Eukaryota</taxon>
        <taxon>Metazoa</taxon>
        <taxon>Spiralia</taxon>
        <taxon>Lophotrochozoa</taxon>
        <taxon>Platyhelminthes</taxon>
        <taxon>Trematoda</taxon>
        <taxon>Digenea</taxon>
        <taxon>Strigeidida</taxon>
        <taxon>Schistosomatoidea</taxon>
        <taxon>Schistosomatidae</taxon>
        <taxon>Schistosoma</taxon>
    </lineage>
</organism>
<evidence type="ECO:0000313" key="1">
    <source>
        <dbReference type="Proteomes" id="UP000050792"/>
    </source>
</evidence>
<evidence type="ECO:0000313" key="2">
    <source>
        <dbReference type="WBParaSite" id="SRDH1_40870.1"/>
    </source>
</evidence>
<protein>
    <submittedName>
        <fullName evidence="2">Uncharacterized protein</fullName>
    </submittedName>
</protein>
<dbReference type="WBParaSite" id="SRDH1_40870.1">
    <property type="protein sequence ID" value="SRDH1_40870.1"/>
    <property type="gene ID" value="SRDH1_40870"/>
</dbReference>
<accession>A0AA85F8Y0</accession>